<dbReference type="Pfam" id="PF00491">
    <property type="entry name" value="Arginase"/>
    <property type="match status" value="1"/>
</dbReference>
<sequence length="364" mass="39594">MGRRGRPRTGQIRSHLTGSSLFMFNQTSFAPAASLWELFMSDPFFQPVSGFDLPRFAGVPTFMRLPHVELDNPRLPEVQIGLIGAPWDGGTTNRPGPRHGPRQLRDASTMIRAQNGDTGVRPFELVNCADLGDVGPNPASVEDSLHRMTTYYDEVLDAGVVPLTAGGDHLCSLPILRAIANKHGPVGMIHFDSHTDLFKSYFGGMQYTHGTPFRRAVEEELLDPKRVVQIGIRGTAYDFEDRDFAESVGIRVFAIEEYFARGVQDVLAEAKEIAGQGATYVSYDIDFVDPAFAPGTGTPEVGGPNSFEALQVARMLDGVNIVGADLVEVSPPFDQSGGTAFLGVSIMFELLCNMALNLKGAEQE</sequence>
<evidence type="ECO:0000256" key="2">
    <source>
        <dbReference type="ARBA" id="ARBA00022723"/>
    </source>
</evidence>
<keyword evidence="7" id="KW-1185">Reference proteome</keyword>
<name>A0A0M7A0V3_9HYPH</name>
<dbReference type="InterPro" id="IPR005925">
    <property type="entry name" value="Agmatinase-rel"/>
</dbReference>
<dbReference type="InterPro" id="IPR020855">
    <property type="entry name" value="Ureohydrolase_Mn_BS"/>
</dbReference>
<comment type="similarity">
    <text evidence="1">Belongs to the arginase family. Agmatinase subfamily.</text>
</comment>
<dbReference type="PANTHER" id="PTHR11358">
    <property type="entry name" value="ARGINASE/AGMATINASE"/>
    <property type="match status" value="1"/>
</dbReference>
<dbReference type="PROSITE" id="PS01053">
    <property type="entry name" value="ARGINASE_1"/>
    <property type="match status" value="1"/>
</dbReference>
<feature type="binding site" evidence="4">
    <location>
        <position position="169"/>
    </location>
    <ligand>
        <name>Mn(2+)</name>
        <dbReference type="ChEBI" id="CHEBI:29035"/>
        <label>1</label>
    </ligand>
</feature>
<dbReference type="GO" id="GO:0046872">
    <property type="term" value="F:metal ion binding"/>
    <property type="evidence" value="ECO:0007669"/>
    <property type="project" value="UniProtKB-KW"/>
</dbReference>
<evidence type="ECO:0000256" key="1">
    <source>
        <dbReference type="ARBA" id="ARBA00009227"/>
    </source>
</evidence>
<dbReference type="InterPro" id="IPR023696">
    <property type="entry name" value="Ureohydrolase_dom_sf"/>
</dbReference>
<feature type="binding site" evidence="4">
    <location>
        <position position="194"/>
    </location>
    <ligand>
        <name>Mn(2+)</name>
        <dbReference type="ChEBI" id="CHEBI:29035"/>
        <label>1</label>
    </ligand>
</feature>
<feature type="binding site" evidence="4">
    <location>
        <position position="192"/>
    </location>
    <ligand>
        <name>Mn(2+)</name>
        <dbReference type="ChEBI" id="CHEBI:29035"/>
        <label>1</label>
    </ligand>
</feature>
<evidence type="ECO:0000313" key="7">
    <source>
        <dbReference type="Proteomes" id="UP000053235"/>
    </source>
</evidence>
<organism evidence="6 7">
    <name type="scientific">Roseibium alexandrii</name>
    <dbReference type="NCBI Taxonomy" id="388408"/>
    <lineage>
        <taxon>Bacteria</taxon>
        <taxon>Pseudomonadati</taxon>
        <taxon>Pseudomonadota</taxon>
        <taxon>Alphaproteobacteria</taxon>
        <taxon>Hyphomicrobiales</taxon>
        <taxon>Stappiaceae</taxon>
        <taxon>Roseibium</taxon>
    </lineage>
</organism>
<protein>
    <submittedName>
        <fullName evidence="6">Proclavaminate amidinohydrolase</fullName>
        <ecNumber evidence="6">3.5.3.22</ecNumber>
    </submittedName>
</protein>
<dbReference type="SUPFAM" id="SSF52768">
    <property type="entry name" value="Arginase/deacetylase"/>
    <property type="match status" value="1"/>
</dbReference>
<dbReference type="PROSITE" id="PS51409">
    <property type="entry name" value="ARGINASE_2"/>
    <property type="match status" value="1"/>
</dbReference>
<dbReference type="CDD" id="cd11592">
    <property type="entry name" value="Agmatinase_PAH"/>
    <property type="match status" value="1"/>
</dbReference>
<gene>
    <name evidence="6" type="primary">pah_3</name>
    <name evidence="6" type="ORF">LAX5112_01812</name>
</gene>
<dbReference type="PIRSF" id="PIRSF036979">
    <property type="entry name" value="Arginase"/>
    <property type="match status" value="1"/>
</dbReference>
<dbReference type="InterPro" id="IPR006035">
    <property type="entry name" value="Ureohydrolase"/>
</dbReference>
<accession>A0A0M7A0V3</accession>
<dbReference type="EC" id="3.5.3.22" evidence="6"/>
<proteinExistence type="inferred from homology"/>
<keyword evidence="2 4" id="KW-0479">Metal-binding</keyword>
<dbReference type="GO" id="GO:0008783">
    <property type="term" value="F:agmatinase activity"/>
    <property type="evidence" value="ECO:0007669"/>
    <property type="project" value="TreeGrafter"/>
</dbReference>
<evidence type="ECO:0000256" key="4">
    <source>
        <dbReference type="PIRSR" id="PIRSR036979-1"/>
    </source>
</evidence>
<evidence type="ECO:0000256" key="5">
    <source>
        <dbReference type="RuleBase" id="RU003684"/>
    </source>
</evidence>
<dbReference type="Proteomes" id="UP000053235">
    <property type="component" value="Unassembled WGS sequence"/>
</dbReference>
<dbReference type="NCBIfam" id="TIGR01230">
    <property type="entry name" value="agmatinase"/>
    <property type="match status" value="1"/>
</dbReference>
<keyword evidence="3 5" id="KW-0378">Hydrolase</keyword>
<dbReference type="STRING" id="388408.LAX5112_01812"/>
<reference evidence="7" key="1">
    <citation type="submission" date="2015-07" db="EMBL/GenBank/DDBJ databases">
        <authorList>
            <person name="Rodrigo-Torres Lidia"/>
            <person name="Arahal R.David."/>
        </authorList>
    </citation>
    <scope>NUCLEOTIDE SEQUENCE [LARGE SCALE GENOMIC DNA]</scope>
    <source>
        <strain evidence="7">CECT 5112</strain>
    </source>
</reference>
<evidence type="ECO:0000313" key="6">
    <source>
        <dbReference type="EMBL" id="CTQ68625.1"/>
    </source>
</evidence>
<dbReference type="PRINTS" id="PR00116">
    <property type="entry name" value="ARGINASE"/>
</dbReference>
<evidence type="ECO:0000256" key="3">
    <source>
        <dbReference type="ARBA" id="ARBA00022801"/>
    </source>
</evidence>
<dbReference type="Gene3D" id="3.40.800.10">
    <property type="entry name" value="Ureohydrolase domain"/>
    <property type="match status" value="1"/>
</dbReference>
<dbReference type="PANTHER" id="PTHR11358:SF26">
    <property type="entry name" value="GUANIDINO ACID HYDROLASE, MITOCHONDRIAL"/>
    <property type="match status" value="1"/>
</dbReference>
<dbReference type="GO" id="GO:0033389">
    <property type="term" value="P:putrescine biosynthetic process from arginine, via agmatine"/>
    <property type="evidence" value="ECO:0007669"/>
    <property type="project" value="TreeGrafter"/>
</dbReference>
<comment type="cofactor">
    <cofactor evidence="4">
        <name>Mn(2+)</name>
        <dbReference type="ChEBI" id="CHEBI:29035"/>
    </cofactor>
    <text evidence="4">Binds 2 manganese ions per subunit.</text>
</comment>
<keyword evidence="4" id="KW-0464">Manganese</keyword>
<dbReference type="EMBL" id="CXWD01000006">
    <property type="protein sequence ID" value="CTQ68625.1"/>
    <property type="molecule type" value="Genomic_DNA"/>
</dbReference>
<dbReference type="AlphaFoldDB" id="A0A0M7A0V3"/>
<feature type="binding site" evidence="4">
    <location>
        <position position="196"/>
    </location>
    <ligand>
        <name>Mn(2+)</name>
        <dbReference type="ChEBI" id="CHEBI:29035"/>
        <label>1</label>
    </ligand>
</feature>
<dbReference type="GO" id="GO:0033972">
    <property type="term" value="F:proclavaminate amidinohydrolase activity"/>
    <property type="evidence" value="ECO:0007669"/>
    <property type="project" value="UniProtKB-EC"/>
</dbReference>
<feature type="binding site" evidence="4">
    <location>
        <position position="284"/>
    </location>
    <ligand>
        <name>Mn(2+)</name>
        <dbReference type="ChEBI" id="CHEBI:29035"/>
        <label>1</label>
    </ligand>
</feature>
<feature type="binding site" evidence="4">
    <location>
        <position position="286"/>
    </location>
    <ligand>
        <name>Mn(2+)</name>
        <dbReference type="ChEBI" id="CHEBI:29035"/>
        <label>1</label>
    </ligand>
</feature>